<accession>A0ABQ5FMT2</accession>
<protein>
    <recommendedName>
        <fullName evidence="4">DUF4283 domain-containing protein</fullName>
    </recommendedName>
</protein>
<name>A0ABQ5FMT2_9ASTR</name>
<organism evidence="2 3">
    <name type="scientific">Tanacetum coccineum</name>
    <dbReference type="NCBI Taxonomy" id="301880"/>
    <lineage>
        <taxon>Eukaryota</taxon>
        <taxon>Viridiplantae</taxon>
        <taxon>Streptophyta</taxon>
        <taxon>Embryophyta</taxon>
        <taxon>Tracheophyta</taxon>
        <taxon>Spermatophyta</taxon>
        <taxon>Magnoliopsida</taxon>
        <taxon>eudicotyledons</taxon>
        <taxon>Gunneridae</taxon>
        <taxon>Pentapetalae</taxon>
        <taxon>asterids</taxon>
        <taxon>campanulids</taxon>
        <taxon>Asterales</taxon>
        <taxon>Asteraceae</taxon>
        <taxon>Asteroideae</taxon>
        <taxon>Anthemideae</taxon>
        <taxon>Anthemidinae</taxon>
        <taxon>Tanacetum</taxon>
    </lineage>
</organism>
<reference evidence="2" key="2">
    <citation type="submission" date="2022-01" db="EMBL/GenBank/DDBJ databases">
        <authorList>
            <person name="Yamashiro T."/>
            <person name="Shiraishi A."/>
            <person name="Satake H."/>
            <person name="Nakayama K."/>
        </authorList>
    </citation>
    <scope>NUCLEOTIDE SEQUENCE</scope>
</reference>
<gene>
    <name evidence="2" type="ORF">Tco_1016101</name>
</gene>
<evidence type="ECO:0000313" key="2">
    <source>
        <dbReference type="EMBL" id="GJT64621.1"/>
    </source>
</evidence>
<feature type="region of interest" description="Disordered" evidence="1">
    <location>
        <begin position="232"/>
        <end position="258"/>
    </location>
</feature>
<evidence type="ECO:0000313" key="3">
    <source>
        <dbReference type="Proteomes" id="UP001151760"/>
    </source>
</evidence>
<evidence type="ECO:0008006" key="4">
    <source>
        <dbReference type="Google" id="ProtNLM"/>
    </source>
</evidence>
<keyword evidence="3" id="KW-1185">Reference proteome</keyword>
<dbReference type="EMBL" id="BQNB010017560">
    <property type="protein sequence ID" value="GJT64621.1"/>
    <property type="molecule type" value="Genomic_DNA"/>
</dbReference>
<dbReference type="PANTHER" id="PTHR31286:SF99">
    <property type="entry name" value="DUF4283 DOMAIN-CONTAINING PROTEIN"/>
    <property type="match status" value="1"/>
</dbReference>
<evidence type="ECO:0000256" key="1">
    <source>
        <dbReference type="SAM" id="MobiDB-lite"/>
    </source>
</evidence>
<feature type="region of interest" description="Disordered" evidence="1">
    <location>
        <begin position="157"/>
        <end position="190"/>
    </location>
</feature>
<dbReference type="InterPro" id="IPR040256">
    <property type="entry name" value="At4g02000-like"/>
</dbReference>
<proteinExistence type="predicted"/>
<sequence>MVFFLGNRVAYPVVANYGLDAMLKNGSWFIQNNPLILKKWHLYENLLKKDVSTVPVWVKLHGVPVTAFSEDRLSAISTKLGTPLMIDSYTSDMCMQSWGRSSYARALIELRANVELKDNIVVAMPKITREGHYICAGEKKTLKKPSQTSRGVAVGLKMGFKPQKEYRPVPKRSTASSSGNKKKGVEPTIEVSNSNPFEVLNSADNDEELDVAEKDGVSPSVTVTCGNAHIENMGQSSTGPSLPTQETTLAGNTPNEMMNDANPRVDASAAMEDVSPSVVVVDEVVAKEKIGPLVDIRGSYPPLPYAGDFFGWSMYGLIAMLENGHGLSGINPIS</sequence>
<dbReference type="Proteomes" id="UP001151760">
    <property type="component" value="Unassembled WGS sequence"/>
</dbReference>
<dbReference type="PANTHER" id="PTHR31286">
    <property type="entry name" value="GLYCINE-RICH CELL WALL STRUCTURAL PROTEIN 1.8-LIKE"/>
    <property type="match status" value="1"/>
</dbReference>
<comment type="caution">
    <text evidence="2">The sequence shown here is derived from an EMBL/GenBank/DDBJ whole genome shotgun (WGS) entry which is preliminary data.</text>
</comment>
<feature type="compositionally biased region" description="Polar residues" evidence="1">
    <location>
        <begin position="233"/>
        <end position="256"/>
    </location>
</feature>
<reference evidence="2" key="1">
    <citation type="journal article" date="2022" name="Int. J. Mol. Sci.">
        <title>Draft Genome of Tanacetum Coccineum: Genomic Comparison of Closely Related Tanacetum-Family Plants.</title>
        <authorList>
            <person name="Yamashiro T."/>
            <person name="Shiraishi A."/>
            <person name="Nakayama K."/>
            <person name="Satake H."/>
        </authorList>
    </citation>
    <scope>NUCLEOTIDE SEQUENCE</scope>
</reference>